<feature type="compositionally biased region" description="Low complexity" evidence="1">
    <location>
        <begin position="386"/>
        <end position="397"/>
    </location>
</feature>
<proteinExistence type="predicted"/>
<accession>A0A2P5EXF4</accession>
<name>A0A2P5EXF4_TREOI</name>
<gene>
    <name evidence="2" type="ORF">TorRG33x02_140650</name>
</gene>
<dbReference type="Proteomes" id="UP000237000">
    <property type="component" value="Unassembled WGS sequence"/>
</dbReference>
<dbReference type="EMBL" id="JXTC01000086">
    <property type="protein sequence ID" value="PON90215.1"/>
    <property type="molecule type" value="Genomic_DNA"/>
</dbReference>
<feature type="compositionally biased region" description="Basic and acidic residues" evidence="1">
    <location>
        <begin position="355"/>
        <end position="365"/>
    </location>
</feature>
<dbReference type="AlphaFoldDB" id="A0A2P5EXF4"/>
<dbReference type="InParanoid" id="A0A2P5EXF4"/>
<feature type="non-terminal residue" evidence="2">
    <location>
        <position position="404"/>
    </location>
</feature>
<evidence type="ECO:0000313" key="3">
    <source>
        <dbReference type="Proteomes" id="UP000237000"/>
    </source>
</evidence>
<comment type="caution">
    <text evidence="2">The sequence shown here is derived from an EMBL/GenBank/DDBJ whole genome shotgun (WGS) entry which is preliminary data.</text>
</comment>
<feature type="region of interest" description="Disordered" evidence="1">
    <location>
        <begin position="296"/>
        <end position="404"/>
    </location>
</feature>
<feature type="compositionally biased region" description="Basic and acidic residues" evidence="1">
    <location>
        <begin position="316"/>
        <end position="340"/>
    </location>
</feature>
<evidence type="ECO:0000313" key="2">
    <source>
        <dbReference type="EMBL" id="PON90215.1"/>
    </source>
</evidence>
<reference evidence="3" key="1">
    <citation type="submission" date="2016-06" db="EMBL/GenBank/DDBJ databases">
        <title>Parallel loss of symbiosis genes in relatives of nitrogen-fixing non-legume Parasponia.</title>
        <authorList>
            <person name="Van Velzen R."/>
            <person name="Holmer R."/>
            <person name="Bu F."/>
            <person name="Rutten L."/>
            <person name="Van Zeijl A."/>
            <person name="Liu W."/>
            <person name="Santuari L."/>
            <person name="Cao Q."/>
            <person name="Sharma T."/>
            <person name="Shen D."/>
            <person name="Roswanjaya Y."/>
            <person name="Wardhani T."/>
            <person name="Kalhor M.S."/>
            <person name="Jansen J."/>
            <person name="Van den Hoogen J."/>
            <person name="Gungor B."/>
            <person name="Hartog M."/>
            <person name="Hontelez J."/>
            <person name="Verver J."/>
            <person name="Yang W.-C."/>
            <person name="Schijlen E."/>
            <person name="Repin R."/>
            <person name="Schilthuizen M."/>
            <person name="Schranz E."/>
            <person name="Heidstra R."/>
            <person name="Miyata K."/>
            <person name="Fedorova E."/>
            <person name="Kohlen W."/>
            <person name="Bisseling T."/>
            <person name="Smit S."/>
            <person name="Geurts R."/>
        </authorList>
    </citation>
    <scope>NUCLEOTIDE SEQUENCE [LARGE SCALE GENOMIC DNA]</scope>
    <source>
        <strain evidence="3">cv. RG33-2</strain>
    </source>
</reference>
<protein>
    <submittedName>
        <fullName evidence="2">Uncharacterized protein</fullName>
    </submittedName>
</protein>
<evidence type="ECO:0000256" key="1">
    <source>
        <dbReference type="SAM" id="MobiDB-lite"/>
    </source>
</evidence>
<keyword evidence="3" id="KW-1185">Reference proteome</keyword>
<organism evidence="2 3">
    <name type="scientific">Trema orientale</name>
    <name type="common">Charcoal tree</name>
    <name type="synonym">Celtis orientalis</name>
    <dbReference type="NCBI Taxonomy" id="63057"/>
    <lineage>
        <taxon>Eukaryota</taxon>
        <taxon>Viridiplantae</taxon>
        <taxon>Streptophyta</taxon>
        <taxon>Embryophyta</taxon>
        <taxon>Tracheophyta</taxon>
        <taxon>Spermatophyta</taxon>
        <taxon>Magnoliopsida</taxon>
        <taxon>eudicotyledons</taxon>
        <taxon>Gunneridae</taxon>
        <taxon>Pentapetalae</taxon>
        <taxon>rosids</taxon>
        <taxon>fabids</taxon>
        <taxon>Rosales</taxon>
        <taxon>Cannabaceae</taxon>
        <taxon>Trema</taxon>
    </lineage>
</organism>
<sequence length="404" mass="43509">MDVNITLQNPNLGLFMVETQKDGAACPHAQLSTKTGNKGDLNSGNLGSSLDAAALIPGKHDLGNLNMGLSGLGNAIQPGMVTESLAHATSSSRQLPSMAADKHASFIAGPSYAQILNTGNNAPNENGNDAIAAPFIAPESCKPSIKVKNAFLLLKKDLGAEVQSVGEPSLGKQKAWADEVAEGSDFDKQVNTSSNNEETLLHDVRQHPNPDLREVERELVNEKDHAQPQTLMDHGNAHTKAISEEENKQDLPTQPMPHGTEAVYRPITKSPFNPEVPVKNAFSLLKKDLGAEIQTVGEPSLGKQKTWADEVAEGSDFDKQDPNPDLREVERELVNEKDHAQPQTLMDHGNAHTKAISDEENKRDPPTQPMPHGTEAVTSSIEESNSDSLNTSDLSPSKVFARDE</sequence>